<dbReference type="InterPro" id="IPR007688">
    <property type="entry name" value="Conjugal_tfr_TrbL/VirB6"/>
</dbReference>
<keyword evidence="3 6" id="KW-1133">Transmembrane helix</keyword>
<name>A0AA46Q5N3_9XANT</name>
<reference evidence="7" key="1">
    <citation type="submission" date="2022-06" db="EMBL/GenBank/DDBJ databases">
        <title>Dynamics of rice microbiomes reveals core vertical transmitted seed endophytes.</title>
        <authorList>
            <person name="Liao K."/>
            <person name="Zhang X."/>
        </authorList>
    </citation>
    <scope>NUCLEOTIDE SEQUENCE</scope>
    <source>
        <strain evidence="7">JR3-14</strain>
    </source>
</reference>
<dbReference type="Pfam" id="PF04610">
    <property type="entry name" value="TrbL"/>
    <property type="match status" value="1"/>
</dbReference>
<protein>
    <submittedName>
        <fullName evidence="7">Type IV secretion system protein</fullName>
    </submittedName>
</protein>
<feature type="transmembrane region" description="Helical" evidence="6">
    <location>
        <begin position="160"/>
        <end position="179"/>
    </location>
</feature>
<evidence type="ECO:0000256" key="3">
    <source>
        <dbReference type="ARBA" id="ARBA00022989"/>
    </source>
</evidence>
<feature type="transmembrane region" description="Helical" evidence="6">
    <location>
        <begin position="31"/>
        <end position="53"/>
    </location>
</feature>
<organism evidence="7 8">
    <name type="scientific">Xanthomonas sacchari</name>
    <dbReference type="NCBI Taxonomy" id="56458"/>
    <lineage>
        <taxon>Bacteria</taxon>
        <taxon>Pseudomonadati</taxon>
        <taxon>Pseudomonadota</taxon>
        <taxon>Gammaproteobacteria</taxon>
        <taxon>Lysobacterales</taxon>
        <taxon>Lysobacteraceae</taxon>
        <taxon>Xanthomonas</taxon>
    </lineage>
</organism>
<evidence type="ECO:0000256" key="4">
    <source>
        <dbReference type="ARBA" id="ARBA00023136"/>
    </source>
</evidence>
<feature type="region of interest" description="Disordered" evidence="5">
    <location>
        <begin position="300"/>
        <end position="363"/>
    </location>
</feature>
<dbReference type="Proteomes" id="UP001164392">
    <property type="component" value="Chromosome"/>
</dbReference>
<evidence type="ECO:0000256" key="5">
    <source>
        <dbReference type="SAM" id="MobiDB-lite"/>
    </source>
</evidence>
<dbReference type="GO" id="GO:0016020">
    <property type="term" value="C:membrane"/>
    <property type="evidence" value="ECO:0007669"/>
    <property type="project" value="UniProtKB-SubCell"/>
</dbReference>
<evidence type="ECO:0000256" key="1">
    <source>
        <dbReference type="ARBA" id="ARBA00004141"/>
    </source>
</evidence>
<evidence type="ECO:0000313" key="7">
    <source>
        <dbReference type="EMBL" id="UYK87413.1"/>
    </source>
</evidence>
<accession>A0AA46Q5N3</accession>
<sequence>MNFLQNYANYEFFKAINNFLRDEIDYFQWSLLIRMSDWVAVTALSALTLWILFKGYQVATGQSRESAMELVVKSLRSALIIGVAMSMVAAARPEGMKGLYWRLTDGLSSAIVYTVTGSSQSPYEAIDDNLAMMQIAMTSIDQIDSAGNPDIEKEKDRARLFSGIGMAGPGIVGGSLLLLNKLAMALFIGFGPLFILCLLFDATKSLFQKWLTYGIGTVFSLGVLSFTVGLATKVVAVVGAAFLAKWAVSGGATEGVGSMSLQQGGIGLVLSTLIITAPPMAAAFFQGTLGQFSPYSGFGQVGRDPASGRPRAPQSPGGESAFRGGDFNSSQSVTPNHSTRQVQFSSDASGQTGAGRYRPQDVV</sequence>
<feature type="transmembrane region" description="Helical" evidence="6">
    <location>
        <begin position="185"/>
        <end position="203"/>
    </location>
</feature>
<gene>
    <name evidence="7" type="ORF">NG824_12965</name>
</gene>
<feature type="transmembrane region" description="Helical" evidence="6">
    <location>
        <begin position="215"/>
        <end position="244"/>
    </location>
</feature>
<feature type="transmembrane region" description="Helical" evidence="6">
    <location>
        <begin position="264"/>
        <end position="285"/>
    </location>
</feature>
<comment type="subcellular location">
    <subcellularLocation>
        <location evidence="1">Membrane</location>
        <topology evidence="1">Multi-pass membrane protein</topology>
    </subcellularLocation>
</comment>
<proteinExistence type="predicted"/>
<evidence type="ECO:0000313" key="8">
    <source>
        <dbReference type="Proteomes" id="UP001164392"/>
    </source>
</evidence>
<evidence type="ECO:0000256" key="2">
    <source>
        <dbReference type="ARBA" id="ARBA00022692"/>
    </source>
</evidence>
<dbReference type="RefSeq" id="WP_017907217.1">
    <property type="nucleotide sequence ID" value="NZ_CP099534.1"/>
</dbReference>
<dbReference type="EMBL" id="CP099534">
    <property type="protein sequence ID" value="UYK87413.1"/>
    <property type="molecule type" value="Genomic_DNA"/>
</dbReference>
<feature type="compositionally biased region" description="Polar residues" evidence="5">
    <location>
        <begin position="327"/>
        <end position="351"/>
    </location>
</feature>
<evidence type="ECO:0000256" key="6">
    <source>
        <dbReference type="SAM" id="Phobius"/>
    </source>
</evidence>
<keyword evidence="4 6" id="KW-0472">Membrane</keyword>
<dbReference type="GO" id="GO:0030255">
    <property type="term" value="P:protein secretion by the type IV secretion system"/>
    <property type="evidence" value="ECO:0007669"/>
    <property type="project" value="InterPro"/>
</dbReference>
<dbReference type="AlphaFoldDB" id="A0AA46Q5N3"/>
<keyword evidence="2 6" id="KW-0812">Transmembrane</keyword>